<gene>
    <name evidence="1" type="ORF">S01H1_17860</name>
</gene>
<dbReference type="SUPFAM" id="SSF103515">
    <property type="entry name" value="Autotransporter"/>
    <property type="match status" value="1"/>
</dbReference>
<dbReference type="EMBL" id="BARS01009501">
    <property type="protein sequence ID" value="GAF75571.1"/>
    <property type="molecule type" value="Genomic_DNA"/>
</dbReference>
<dbReference type="InterPro" id="IPR036709">
    <property type="entry name" value="Autotransporte_beta_dom_sf"/>
</dbReference>
<evidence type="ECO:0008006" key="2">
    <source>
        <dbReference type="Google" id="ProtNLM"/>
    </source>
</evidence>
<protein>
    <recommendedName>
        <fullName evidence="2">Outer membrane protein beta-barrel domain-containing protein</fullName>
    </recommendedName>
</protein>
<accession>X0SKC1</accession>
<proteinExistence type="predicted"/>
<feature type="non-terminal residue" evidence="1">
    <location>
        <position position="1"/>
    </location>
</feature>
<name>X0SKC1_9ZZZZ</name>
<dbReference type="AlphaFoldDB" id="X0SKC1"/>
<organism evidence="1">
    <name type="scientific">marine sediment metagenome</name>
    <dbReference type="NCBI Taxonomy" id="412755"/>
    <lineage>
        <taxon>unclassified sequences</taxon>
        <taxon>metagenomes</taxon>
        <taxon>ecological metagenomes</taxon>
    </lineage>
</organism>
<reference evidence="1" key="1">
    <citation type="journal article" date="2014" name="Front. Microbiol.">
        <title>High frequency of phylogenetically diverse reductive dehalogenase-homologous genes in deep subseafloor sedimentary metagenomes.</title>
        <authorList>
            <person name="Kawai M."/>
            <person name="Futagami T."/>
            <person name="Toyoda A."/>
            <person name="Takaki Y."/>
            <person name="Nishi S."/>
            <person name="Hori S."/>
            <person name="Arai W."/>
            <person name="Tsubouchi T."/>
            <person name="Morono Y."/>
            <person name="Uchiyama I."/>
            <person name="Ito T."/>
            <person name="Fujiyama A."/>
            <person name="Inagaki F."/>
            <person name="Takami H."/>
        </authorList>
    </citation>
    <scope>NUCLEOTIDE SEQUENCE</scope>
    <source>
        <strain evidence="1">Expedition CK06-06</strain>
    </source>
</reference>
<evidence type="ECO:0000313" key="1">
    <source>
        <dbReference type="EMBL" id="GAF75571.1"/>
    </source>
</evidence>
<sequence>ANGGNSLGIGYVHQLSEDWGIYGSVRYQYINADWGSITHAKGDTYLSHWGVNLEWRHDVNQVTADSYFYANLFYGPNTGTNWIDSDADGSGFGMGYVQRINKKYPLFGTIFYEHYSHLMAGEPFEPDKEESHLDHVGLALEYRF</sequence>
<comment type="caution">
    <text evidence="1">The sequence shown here is derived from an EMBL/GenBank/DDBJ whole genome shotgun (WGS) entry which is preliminary data.</text>
</comment>